<proteinExistence type="predicted"/>
<organism evidence="2 3">
    <name type="scientific">Sparassis crispa</name>
    <dbReference type="NCBI Taxonomy" id="139825"/>
    <lineage>
        <taxon>Eukaryota</taxon>
        <taxon>Fungi</taxon>
        <taxon>Dikarya</taxon>
        <taxon>Basidiomycota</taxon>
        <taxon>Agaricomycotina</taxon>
        <taxon>Agaricomycetes</taxon>
        <taxon>Polyporales</taxon>
        <taxon>Sparassidaceae</taxon>
        <taxon>Sparassis</taxon>
    </lineage>
</organism>
<name>A0A401GJD4_9APHY</name>
<accession>A0A401GJD4</accession>
<dbReference type="RefSeq" id="XP_027613186.1">
    <property type="nucleotide sequence ID" value="XM_027757385.1"/>
</dbReference>
<dbReference type="GeneID" id="38779190"/>
<dbReference type="InParanoid" id="A0A401GJD4"/>
<evidence type="ECO:0000313" key="3">
    <source>
        <dbReference type="Proteomes" id="UP000287166"/>
    </source>
</evidence>
<feature type="compositionally biased region" description="Acidic residues" evidence="1">
    <location>
        <begin position="152"/>
        <end position="161"/>
    </location>
</feature>
<protein>
    <submittedName>
        <fullName evidence="2">Uncharacterized protein</fullName>
    </submittedName>
</protein>
<dbReference type="Proteomes" id="UP000287166">
    <property type="component" value="Unassembled WGS sequence"/>
</dbReference>
<feature type="compositionally biased region" description="Basic and acidic residues" evidence="1">
    <location>
        <begin position="142"/>
        <end position="151"/>
    </location>
</feature>
<sequence length="203" mass="22808">MDGPKAIKYYDAYTRQIKISRNFQFSSNSPDHLPGNAPHVSQEQIGSDVPILTAQREGEQNIFPGTLPSNASDVPHAERRPEVPNLTTTADVQREGELGTSAPQSPAKNPRKRKQDDDPDQREESGTDAPSQLRRTRRKTVRHDYRLMHDPEADEDLDNDPDQSNAELVYIAMSAHGNADADKPKMLSDAKRSLEWPKWEQAV</sequence>
<reference evidence="2 3" key="1">
    <citation type="journal article" date="2018" name="Sci. Rep.">
        <title>Genome sequence of the cauliflower mushroom Sparassis crispa (Hanabiratake) and its association with beneficial usage.</title>
        <authorList>
            <person name="Kiyama R."/>
            <person name="Furutani Y."/>
            <person name="Kawaguchi K."/>
            <person name="Nakanishi T."/>
        </authorList>
    </citation>
    <scope>NUCLEOTIDE SEQUENCE [LARGE SCALE GENOMIC DNA]</scope>
</reference>
<dbReference type="AlphaFoldDB" id="A0A401GJD4"/>
<dbReference type="OrthoDB" id="2801310at2759"/>
<dbReference type="EMBL" id="BFAD01000004">
    <property type="protein sequence ID" value="GBE82273.1"/>
    <property type="molecule type" value="Genomic_DNA"/>
</dbReference>
<comment type="caution">
    <text evidence="2">The sequence shown here is derived from an EMBL/GenBank/DDBJ whole genome shotgun (WGS) entry which is preliminary data.</text>
</comment>
<evidence type="ECO:0000313" key="2">
    <source>
        <dbReference type="EMBL" id="GBE82273.1"/>
    </source>
</evidence>
<evidence type="ECO:0000256" key="1">
    <source>
        <dbReference type="SAM" id="MobiDB-lite"/>
    </source>
</evidence>
<feature type="region of interest" description="Disordered" evidence="1">
    <location>
        <begin position="23"/>
        <end position="163"/>
    </location>
</feature>
<gene>
    <name evidence="2" type="ORF">SCP_0406570</name>
</gene>
<keyword evidence="3" id="KW-1185">Reference proteome</keyword>